<accession>A0ABS7PEU3</accession>
<dbReference type="CDD" id="cd00761">
    <property type="entry name" value="Glyco_tranf_GTA_type"/>
    <property type="match status" value="1"/>
</dbReference>
<dbReference type="Gene3D" id="3.90.550.10">
    <property type="entry name" value="Spore Coat Polysaccharide Biosynthesis Protein SpsA, Chain A"/>
    <property type="match status" value="1"/>
</dbReference>
<keyword evidence="4" id="KW-1185">Reference proteome</keyword>
<evidence type="ECO:0000259" key="2">
    <source>
        <dbReference type="Pfam" id="PF00535"/>
    </source>
</evidence>
<organism evidence="3 4">
    <name type="scientific">Alteriqipengyuania abyssalis</name>
    <dbReference type="NCBI Taxonomy" id="2860200"/>
    <lineage>
        <taxon>Bacteria</taxon>
        <taxon>Pseudomonadati</taxon>
        <taxon>Pseudomonadota</taxon>
        <taxon>Alphaproteobacteria</taxon>
        <taxon>Sphingomonadales</taxon>
        <taxon>Erythrobacteraceae</taxon>
        <taxon>Alteriqipengyuania</taxon>
    </lineage>
</organism>
<dbReference type="SUPFAM" id="SSF53448">
    <property type="entry name" value="Nucleotide-diphospho-sugar transferases"/>
    <property type="match status" value="1"/>
</dbReference>
<comment type="caution">
    <text evidence="3">The sequence shown here is derived from an EMBL/GenBank/DDBJ whole genome shotgun (WGS) entry which is preliminary data.</text>
</comment>
<reference evidence="3 4" key="1">
    <citation type="submission" date="2021-07" db="EMBL/GenBank/DDBJ databases">
        <title>Alteriqipengyuania abyssalis NZ-12B nov, sp.nov isolated from deep sea sponge in pacific ocean.</title>
        <authorList>
            <person name="Tareen S."/>
            <person name="Wink J."/>
        </authorList>
    </citation>
    <scope>NUCLEOTIDE SEQUENCE [LARGE SCALE GENOMIC DNA]</scope>
    <source>
        <strain evidence="3 4">NZ-12B</strain>
    </source>
</reference>
<dbReference type="PANTHER" id="PTHR43685:SF2">
    <property type="entry name" value="GLYCOSYLTRANSFERASE 2-LIKE DOMAIN-CONTAINING PROTEIN"/>
    <property type="match status" value="1"/>
</dbReference>
<dbReference type="EMBL" id="JAHWXP010000003">
    <property type="protein sequence ID" value="MBY8337603.1"/>
    <property type="molecule type" value="Genomic_DNA"/>
</dbReference>
<name>A0ABS7PEU3_9SPHN</name>
<dbReference type="InterPro" id="IPR050834">
    <property type="entry name" value="Glycosyltransf_2"/>
</dbReference>
<feature type="domain" description="Glycosyltransferase 2-like" evidence="2">
    <location>
        <begin position="35"/>
        <end position="190"/>
    </location>
</feature>
<sequence>MRVAEMADLTFPTPPARQGPARESARMQRTAPAISIVLPVHNGEAFLAAALDSILAQSFPDFELIAVDDCSSDSSPAVLADYAARDPRVRVVTLERNAKLPGALNAGFARARADWLSWTSDDNILHPFMLETLLAERERHPEADILYAGYRLINAAGQATGAVAALPCNQLIERNVVGCCFLYRRAVHERLGGYDQALFGVEDYDFWLRAARAGFRLQPVDAQLYDYRRHEHSLTDRRWYEIRDRVAHILEREIELCDDSRMRARGWLSLFTGDPYRPTPRFLLKALRERPSIMLARWRDVLVWAWRALAWRVK</sequence>
<dbReference type="PANTHER" id="PTHR43685">
    <property type="entry name" value="GLYCOSYLTRANSFERASE"/>
    <property type="match status" value="1"/>
</dbReference>
<dbReference type="InterPro" id="IPR029044">
    <property type="entry name" value="Nucleotide-diphossugar_trans"/>
</dbReference>
<gene>
    <name evidence="3" type="ORF">KYN89_11180</name>
</gene>
<dbReference type="InterPro" id="IPR001173">
    <property type="entry name" value="Glyco_trans_2-like"/>
</dbReference>
<evidence type="ECO:0000313" key="4">
    <source>
        <dbReference type="Proteomes" id="UP000759298"/>
    </source>
</evidence>
<proteinExistence type="predicted"/>
<evidence type="ECO:0000313" key="3">
    <source>
        <dbReference type="EMBL" id="MBY8337603.1"/>
    </source>
</evidence>
<feature type="region of interest" description="Disordered" evidence="1">
    <location>
        <begin position="1"/>
        <end position="24"/>
    </location>
</feature>
<dbReference type="Proteomes" id="UP000759298">
    <property type="component" value="Unassembled WGS sequence"/>
</dbReference>
<evidence type="ECO:0000256" key="1">
    <source>
        <dbReference type="SAM" id="MobiDB-lite"/>
    </source>
</evidence>
<protein>
    <submittedName>
        <fullName evidence="3">Glycosyltransferase family 2 protein</fullName>
    </submittedName>
</protein>
<dbReference type="Pfam" id="PF00535">
    <property type="entry name" value="Glycos_transf_2"/>
    <property type="match status" value="1"/>
</dbReference>